<organism evidence="2 3">
    <name type="scientific">Ranitomeya imitator</name>
    <name type="common">mimic poison frog</name>
    <dbReference type="NCBI Taxonomy" id="111125"/>
    <lineage>
        <taxon>Eukaryota</taxon>
        <taxon>Metazoa</taxon>
        <taxon>Chordata</taxon>
        <taxon>Craniata</taxon>
        <taxon>Vertebrata</taxon>
        <taxon>Euteleostomi</taxon>
        <taxon>Amphibia</taxon>
        <taxon>Batrachia</taxon>
        <taxon>Anura</taxon>
        <taxon>Neobatrachia</taxon>
        <taxon>Hyloidea</taxon>
        <taxon>Dendrobatidae</taxon>
        <taxon>Dendrobatinae</taxon>
        <taxon>Ranitomeya</taxon>
    </lineage>
</organism>
<feature type="signal peptide" evidence="1">
    <location>
        <begin position="1"/>
        <end position="18"/>
    </location>
</feature>
<dbReference type="PANTHER" id="PTHR17503:SF0">
    <property type="entry name" value="SYNCOLLIN"/>
    <property type="match status" value="1"/>
</dbReference>
<evidence type="ECO:0000256" key="1">
    <source>
        <dbReference type="SAM" id="SignalP"/>
    </source>
</evidence>
<keyword evidence="3" id="KW-1185">Reference proteome</keyword>
<dbReference type="Pfam" id="PF15138">
    <property type="entry name" value="Syncollin"/>
    <property type="match status" value="1"/>
</dbReference>
<dbReference type="Gene3D" id="2.60.20.10">
    <property type="entry name" value="Crystallins"/>
    <property type="match status" value="1"/>
</dbReference>
<name>A0ABN9LAY3_9NEOB</name>
<gene>
    <name evidence="2" type="ORF">RIMI_LOCUS6030707</name>
</gene>
<sequence length="131" mass="14489">MRALSFCIVPLLASLAMGLCPQPADLKDGEGNRLCARLYADSSLYYDECCSGDVIDVKPGEDIPYIIPRWNNRISSLVVGTKCELTVWSRKPKDGDTKKFSSGAQPRLAEIKRGLLGTWDDSISSYYCKCT</sequence>
<comment type="caution">
    <text evidence="2">The sequence shown here is derived from an EMBL/GenBank/DDBJ whole genome shotgun (WGS) entry which is preliminary data.</text>
</comment>
<reference evidence="2" key="1">
    <citation type="submission" date="2023-07" db="EMBL/GenBank/DDBJ databases">
        <authorList>
            <person name="Stuckert A."/>
        </authorList>
    </citation>
    <scope>NUCLEOTIDE SEQUENCE</scope>
</reference>
<protein>
    <recommendedName>
        <fullName evidence="4">Syncollin</fullName>
    </recommendedName>
</protein>
<dbReference type="PANTHER" id="PTHR17503">
    <property type="entry name" value="SYNCOLLIN"/>
    <property type="match status" value="1"/>
</dbReference>
<dbReference type="EMBL" id="CAUEEQ010010659">
    <property type="protein sequence ID" value="CAJ0934661.1"/>
    <property type="molecule type" value="Genomic_DNA"/>
</dbReference>
<evidence type="ECO:0008006" key="4">
    <source>
        <dbReference type="Google" id="ProtNLM"/>
    </source>
</evidence>
<proteinExistence type="predicted"/>
<evidence type="ECO:0000313" key="2">
    <source>
        <dbReference type="EMBL" id="CAJ0934661.1"/>
    </source>
</evidence>
<dbReference type="InterPro" id="IPR028137">
    <property type="entry name" value="Syncollin"/>
</dbReference>
<dbReference type="Proteomes" id="UP001176940">
    <property type="component" value="Unassembled WGS sequence"/>
</dbReference>
<feature type="chain" id="PRO_5046532263" description="Syncollin" evidence="1">
    <location>
        <begin position="19"/>
        <end position="131"/>
    </location>
</feature>
<evidence type="ECO:0000313" key="3">
    <source>
        <dbReference type="Proteomes" id="UP001176940"/>
    </source>
</evidence>
<accession>A0ABN9LAY3</accession>
<keyword evidence="1" id="KW-0732">Signal</keyword>